<reference evidence="2 3" key="1">
    <citation type="submission" date="2016-12" db="EMBL/GenBank/DDBJ databases">
        <title>Study of bacterial adaptation to deep sea.</title>
        <authorList>
            <person name="Song J."/>
            <person name="Yoshizawa S."/>
            <person name="Kogure K."/>
        </authorList>
    </citation>
    <scope>NUCLEOTIDE SEQUENCE [LARGE SCALE GENOMIC DNA]</scope>
    <source>
        <strain evidence="2 3">SAORIC-165</strain>
    </source>
</reference>
<sequence>MKHRNRLLYLLVSPFLWPQWLLCQLSRLLKNHTMGVRVEEFFFTLSKPLRAVAGFFNSWSASRPWKQLWFASPVLIVALIGFTVFFINANRNRGRAYGGYYQGALKAMGEGDYKKADSLFSKLIHHPSYKDNDQVLFRALIAASANGNVTRARALREKLIVEREYEPAKRWVASNSIQRGAMRPEEAETLVVMARNMVEQAPDGNYASYWRLTLARILMSQSKAAAALEVLEAEDGLAPEGRLLLAQVHAAAGDAEKAKQVLRDLVAFLDLEDPHDAQYIRERVEGMVMLSGLTENLEGGRALLERTLVAIERKRKLSSDRRVYDAWAGEVRIRLFKVLLRMNNPESRLLAFEHFDNAIAATTPPYRAGEMLNGLVDVASGYSLLSGQMQEVLVKAGGSGAHLAMAMDAWVGGDKVKAKLHVGLSNSVSPSSLIVLRSAATASAKGGSADQLDFNIFQGDNKSSYQKSLDLLDLIVEVDFKQSINVAFDKCYIYSLRKNWRGIIDLMQPHLSELDGQQLLQAYDWLVRAHTQLDEKKAAAAYQRIMLDEARKLREN</sequence>
<proteinExistence type="predicted"/>
<accession>A0A2S7U0X4</accession>
<keyword evidence="1" id="KW-1133">Transmembrane helix</keyword>
<gene>
    <name evidence="2" type="ORF">BSZ32_05700</name>
</gene>
<dbReference type="EMBL" id="MQWA01000001">
    <property type="protein sequence ID" value="PQJ28044.1"/>
    <property type="molecule type" value="Genomic_DNA"/>
</dbReference>
<feature type="transmembrane region" description="Helical" evidence="1">
    <location>
        <begin position="68"/>
        <end position="87"/>
    </location>
</feature>
<evidence type="ECO:0000256" key="1">
    <source>
        <dbReference type="SAM" id="Phobius"/>
    </source>
</evidence>
<keyword evidence="3" id="KW-1185">Reference proteome</keyword>
<dbReference type="InterPro" id="IPR011990">
    <property type="entry name" value="TPR-like_helical_dom_sf"/>
</dbReference>
<dbReference type="AlphaFoldDB" id="A0A2S7U0X4"/>
<dbReference type="Gene3D" id="1.25.40.10">
    <property type="entry name" value="Tetratricopeptide repeat domain"/>
    <property type="match status" value="1"/>
</dbReference>
<keyword evidence="1" id="KW-0472">Membrane</keyword>
<dbReference type="Proteomes" id="UP000239907">
    <property type="component" value="Unassembled WGS sequence"/>
</dbReference>
<evidence type="ECO:0008006" key="4">
    <source>
        <dbReference type="Google" id="ProtNLM"/>
    </source>
</evidence>
<evidence type="ECO:0000313" key="2">
    <source>
        <dbReference type="EMBL" id="PQJ28044.1"/>
    </source>
</evidence>
<evidence type="ECO:0000313" key="3">
    <source>
        <dbReference type="Proteomes" id="UP000239907"/>
    </source>
</evidence>
<name>A0A2S7U0X4_9BACT</name>
<keyword evidence="1" id="KW-0812">Transmembrane</keyword>
<protein>
    <recommendedName>
        <fullName evidence="4">Tetratricopeptide repeat protein</fullName>
    </recommendedName>
</protein>
<organism evidence="2 3">
    <name type="scientific">Rubritalea profundi</name>
    <dbReference type="NCBI Taxonomy" id="1658618"/>
    <lineage>
        <taxon>Bacteria</taxon>
        <taxon>Pseudomonadati</taxon>
        <taxon>Verrucomicrobiota</taxon>
        <taxon>Verrucomicrobiia</taxon>
        <taxon>Verrucomicrobiales</taxon>
        <taxon>Rubritaleaceae</taxon>
        <taxon>Rubritalea</taxon>
    </lineage>
</organism>
<comment type="caution">
    <text evidence="2">The sequence shown here is derived from an EMBL/GenBank/DDBJ whole genome shotgun (WGS) entry which is preliminary data.</text>
</comment>